<protein>
    <submittedName>
        <fullName evidence="1">Uncharacterized protein</fullName>
    </submittedName>
</protein>
<keyword evidence="2" id="KW-1185">Reference proteome</keyword>
<proteinExistence type="predicted"/>
<reference evidence="1 2" key="1">
    <citation type="submission" date="2023-06" db="EMBL/GenBank/DDBJ databases">
        <title>A potential novel species of Streptococcus isolated from human milk sample.</title>
        <authorList>
            <person name="Nguyen H.V."/>
            <person name="Trinh A.T.V."/>
            <person name="Hoang A.T.L."/>
            <person name="Bui L.N.H."/>
            <person name="Tran Q.T.L."/>
            <person name="Trinh T."/>
        </authorList>
    </citation>
    <scope>NUCLEOTIDE SEQUENCE [LARGE SCALE GENOMIC DNA]</scope>
    <source>
        <strain evidence="1 2">VTCC 12812</strain>
    </source>
</reference>
<dbReference type="RefSeq" id="WP_285955290.1">
    <property type="nucleotide sequence ID" value="NZ_JASUZV010000001.1"/>
</dbReference>
<evidence type="ECO:0000313" key="2">
    <source>
        <dbReference type="Proteomes" id="UP001529255"/>
    </source>
</evidence>
<comment type="caution">
    <text evidence="1">The sequence shown here is derived from an EMBL/GenBank/DDBJ whole genome shotgun (WGS) entry which is preliminary data.</text>
</comment>
<sequence length="115" mass="13643">MIKWVGKSTDGRWVRKVEAESYLALMEMLIDKGYISDYRYQGEQLYSELCYVSDRLDKLDKRLNSEYETVSLKAQEELENLDWYEEIFHGLSDKEVEGAIRGCNSQAYYQEFIVE</sequence>
<dbReference type="EMBL" id="JASUZV010000001">
    <property type="protein sequence ID" value="MDL5042617.1"/>
    <property type="molecule type" value="Genomic_DNA"/>
</dbReference>
<accession>A0ABT7LPP7</accession>
<name>A0ABT7LPP7_9STRE</name>
<evidence type="ECO:0000313" key="1">
    <source>
        <dbReference type="EMBL" id="MDL5042617.1"/>
    </source>
</evidence>
<gene>
    <name evidence="1" type="ORF">QRD39_00635</name>
</gene>
<organism evidence="1 2">
    <name type="scientific">Streptococcus raffinosi</name>
    <dbReference type="NCBI Taxonomy" id="3053355"/>
    <lineage>
        <taxon>Bacteria</taxon>
        <taxon>Bacillati</taxon>
        <taxon>Bacillota</taxon>
        <taxon>Bacilli</taxon>
        <taxon>Lactobacillales</taxon>
        <taxon>Streptococcaceae</taxon>
        <taxon>Streptococcus</taxon>
    </lineage>
</organism>
<dbReference type="Proteomes" id="UP001529255">
    <property type="component" value="Unassembled WGS sequence"/>
</dbReference>